<evidence type="ECO:0000259" key="1">
    <source>
        <dbReference type="PROSITE" id="PS51459"/>
    </source>
</evidence>
<name>A0ABZ1CMV0_9PROT</name>
<feature type="domain" description="Fido" evidence="1">
    <location>
        <begin position="189"/>
        <end position="320"/>
    </location>
</feature>
<dbReference type="Pfam" id="PF02661">
    <property type="entry name" value="Fic"/>
    <property type="match status" value="1"/>
</dbReference>
<organism evidence="2 3">
    <name type="scientific">Thiobacillus sedimenti</name>
    <dbReference type="NCBI Taxonomy" id="3110231"/>
    <lineage>
        <taxon>Bacteria</taxon>
        <taxon>Pseudomonadati</taxon>
        <taxon>Pseudomonadota</taxon>
        <taxon>Betaproteobacteria</taxon>
        <taxon>Nitrosomonadales</taxon>
        <taxon>Thiobacillaceae</taxon>
        <taxon>Thiobacillus</taxon>
    </lineage>
</organism>
<dbReference type="Pfam" id="PF13310">
    <property type="entry name" value="Virulence_RhuM"/>
    <property type="match status" value="1"/>
</dbReference>
<sequence>MGTGLGEIVLYRAADGGPALDVRLERESVWLSLNQLADLFERDKSVISRHLRNVFKEGELERSAVVAKNATTAADGKTYQVEYFNLDAIISVGYRVNSLRGTQFRIWATNVLRQHLVQGYTVHAQRLKELNQAVRLVADVAHRRTLSGDEASALLEVVADYAYALEVLDDYDHQRVRLGEVSPGPVAALVLDEARQVIARMGERFGASSLFGREKDDGLEGSLSAVMQTFDGQEVYPSLEEKAAHLLYFLVKNHHFVDGNKRIAAALFLWFLQKNQALYRADGGKRIADNALVAMTLLIAESRPDEKGVLTRVVVNLINRRNS</sequence>
<gene>
    <name evidence="2" type="ORF">VA613_07280</name>
</gene>
<dbReference type="Proteomes" id="UP001334732">
    <property type="component" value="Chromosome"/>
</dbReference>
<dbReference type="InterPro" id="IPR003812">
    <property type="entry name" value="Fido"/>
</dbReference>
<dbReference type="Gene3D" id="1.20.120.1870">
    <property type="entry name" value="Fic/DOC protein, Fido domain"/>
    <property type="match status" value="1"/>
</dbReference>
<proteinExistence type="predicted"/>
<accession>A0ABZ1CMV0</accession>
<reference evidence="2 3" key="1">
    <citation type="submission" date="2023-12" db="EMBL/GenBank/DDBJ databases">
        <title>Thiobacillus sedimentum sp. nov., a chemolithoautotrophic sulfur-oxidizing bacterium isolated from freshwater sediment.</title>
        <authorList>
            <person name="Luo J."/>
            <person name="Dai C."/>
        </authorList>
    </citation>
    <scope>NUCLEOTIDE SEQUENCE [LARGE SCALE GENOMIC DNA]</scope>
    <source>
        <strain evidence="2 3">SCUT-2</strain>
    </source>
</reference>
<dbReference type="RefSeq" id="WP_324781188.1">
    <property type="nucleotide sequence ID" value="NZ_CP141769.1"/>
</dbReference>
<dbReference type="InterPro" id="IPR036597">
    <property type="entry name" value="Fido-like_dom_sf"/>
</dbReference>
<dbReference type="PANTHER" id="PTHR35810">
    <property type="entry name" value="CYTOPLASMIC PROTEIN-RELATED"/>
    <property type="match status" value="1"/>
</dbReference>
<dbReference type="InterPro" id="IPR053737">
    <property type="entry name" value="Type_II_TA_Toxin"/>
</dbReference>
<dbReference type="InterPro" id="IPR011204">
    <property type="entry name" value="Virulence_RhuM-like"/>
</dbReference>
<dbReference type="PROSITE" id="PS51459">
    <property type="entry name" value="FIDO"/>
    <property type="match status" value="1"/>
</dbReference>
<evidence type="ECO:0000313" key="3">
    <source>
        <dbReference type="Proteomes" id="UP001334732"/>
    </source>
</evidence>
<dbReference type="EMBL" id="CP141769">
    <property type="protein sequence ID" value="WRS40674.1"/>
    <property type="molecule type" value="Genomic_DNA"/>
</dbReference>
<dbReference type="PANTHER" id="PTHR35810:SF1">
    <property type="entry name" value="CYTOPLASMIC PROTEIN"/>
    <property type="match status" value="1"/>
</dbReference>
<keyword evidence="3" id="KW-1185">Reference proteome</keyword>
<dbReference type="SUPFAM" id="SSF140931">
    <property type="entry name" value="Fic-like"/>
    <property type="match status" value="1"/>
</dbReference>
<evidence type="ECO:0000313" key="2">
    <source>
        <dbReference type="EMBL" id="WRS40674.1"/>
    </source>
</evidence>
<protein>
    <submittedName>
        <fullName evidence="2">Virulence protein RhuM/Fic/DOC family protein</fullName>
    </submittedName>
</protein>